<dbReference type="SUPFAM" id="SSF52374">
    <property type="entry name" value="Nucleotidylyl transferase"/>
    <property type="match status" value="1"/>
</dbReference>
<evidence type="ECO:0000256" key="3">
    <source>
        <dbReference type="ARBA" id="ARBA00013169"/>
    </source>
</evidence>
<dbReference type="GO" id="GO:0006438">
    <property type="term" value="P:valyl-tRNA aminoacylation"/>
    <property type="evidence" value="ECO:0007669"/>
    <property type="project" value="InterPro"/>
</dbReference>
<comment type="similarity">
    <text evidence="2 12">Belongs to the class-I aminoacyl-tRNA synthetase family.</text>
</comment>
<dbReference type="EC" id="6.1.1.9" evidence="3"/>
<dbReference type="GO" id="GO:0005829">
    <property type="term" value="C:cytosol"/>
    <property type="evidence" value="ECO:0007669"/>
    <property type="project" value="TreeGrafter"/>
</dbReference>
<feature type="compositionally biased region" description="Basic and acidic residues" evidence="13">
    <location>
        <begin position="30"/>
        <end position="51"/>
    </location>
</feature>
<dbReference type="PANTHER" id="PTHR11946:SF109">
    <property type="entry name" value="VALINE--TRNA LIGASE"/>
    <property type="match status" value="1"/>
</dbReference>
<comment type="caution">
    <text evidence="15">The sequence shown here is derived from an EMBL/GenBank/DDBJ whole genome shotgun (WGS) entry which is preliminary data.</text>
</comment>
<keyword evidence="4" id="KW-0963">Cytoplasm</keyword>
<dbReference type="FunFam" id="3.40.50.620:FF:000020">
    <property type="entry name" value="Valine--tRNA ligase, mitochondrial"/>
    <property type="match status" value="1"/>
</dbReference>
<evidence type="ECO:0000256" key="7">
    <source>
        <dbReference type="ARBA" id="ARBA00022840"/>
    </source>
</evidence>
<dbReference type="InterPro" id="IPR014729">
    <property type="entry name" value="Rossmann-like_a/b/a_fold"/>
</dbReference>
<evidence type="ECO:0000313" key="16">
    <source>
        <dbReference type="Proteomes" id="UP001165063"/>
    </source>
</evidence>
<evidence type="ECO:0000256" key="12">
    <source>
        <dbReference type="RuleBase" id="RU363035"/>
    </source>
</evidence>
<reference evidence="15" key="1">
    <citation type="submission" date="2023-04" db="EMBL/GenBank/DDBJ databases">
        <title>Ambrosiozyma monospora NBRC 1965.</title>
        <authorList>
            <person name="Ichikawa N."/>
            <person name="Sato H."/>
            <person name="Tonouchi N."/>
        </authorList>
    </citation>
    <scope>NUCLEOTIDE SEQUENCE</scope>
    <source>
        <strain evidence="15">NBRC 1965</strain>
    </source>
</reference>
<comment type="subcellular location">
    <subcellularLocation>
        <location evidence="1">Cytoplasm</location>
    </subcellularLocation>
</comment>
<dbReference type="NCBIfam" id="NF004349">
    <property type="entry name" value="PRK05729.1"/>
    <property type="match status" value="1"/>
</dbReference>
<dbReference type="GO" id="GO:0005524">
    <property type="term" value="F:ATP binding"/>
    <property type="evidence" value="ECO:0007669"/>
    <property type="project" value="UniProtKB-KW"/>
</dbReference>
<evidence type="ECO:0000259" key="14">
    <source>
        <dbReference type="Pfam" id="PF00133"/>
    </source>
</evidence>
<evidence type="ECO:0000256" key="8">
    <source>
        <dbReference type="ARBA" id="ARBA00022917"/>
    </source>
</evidence>
<feature type="domain" description="Aminoacyl-tRNA synthetase class Ia" evidence="14">
    <location>
        <begin position="113"/>
        <end position="735"/>
    </location>
</feature>
<evidence type="ECO:0000256" key="4">
    <source>
        <dbReference type="ARBA" id="ARBA00022490"/>
    </source>
</evidence>
<evidence type="ECO:0000256" key="2">
    <source>
        <dbReference type="ARBA" id="ARBA00005594"/>
    </source>
</evidence>
<evidence type="ECO:0000313" key="15">
    <source>
        <dbReference type="EMBL" id="GMG33918.1"/>
    </source>
</evidence>
<dbReference type="InterPro" id="IPR002303">
    <property type="entry name" value="Valyl-tRNA_ligase"/>
</dbReference>
<evidence type="ECO:0000256" key="5">
    <source>
        <dbReference type="ARBA" id="ARBA00022598"/>
    </source>
</evidence>
<dbReference type="EMBL" id="BSXU01002066">
    <property type="protein sequence ID" value="GMG33918.1"/>
    <property type="molecule type" value="Genomic_DNA"/>
</dbReference>
<organism evidence="15 16">
    <name type="scientific">Ambrosiozyma monospora</name>
    <name type="common">Yeast</name>
    <name type="synonym">Endomycopsis monosporus</name>
    <dbReference type="NCBI Taxonomy" id="43982"/>
    <lineage>
        <taxon>Eukaryota</taxon>
        <taxon>Fungi</taxon>
        <taxon>Dikarya</taxon>
        <taxon>Ascomycota</taxon>
        <taxon>Saccharomycotina</taxon>
        <taxon>Pichiomycetes</taxon>
        <taxon>Pichiales</taxon>
        <taxon>Pichiaceae</taxon>
        <taxon>Ambrosiozyma</taxon>
    </lineage>
</organism>
<dbReference type="FunFam" id="3.40.50.620:FF:000078">
    <property type="entry name" value="Valine--tRNA ligase, mitochondrial"/>
    <property type="match status" value="1"/>
</dbReference>
<dbReference type="Pfam" id="PF00133">
    <property type="entry name" value="tRNA-synt_1"/>
    <property type="match status" value="1"/>
</dbReference>
<dbReference type="NCBIfam" id="TIGR00422">
    <property type="entry name" value="valS"/>
    <property type="match status" value="1"/>
</dbReference>
<dbReference type="Gene3D" id="1.10.730.10">
    <property type="entry name" value="Isoleucyl-tRNA Synthetase, Domain 1"/>
    <property type="match status" value="1"/>
</dbReference>
<evidence type="ECO:0000256" key="11">
    <source>
        <dbReference type="ARBA" id="ARBA00047552"/>
    </source>
</evidence>
<dbReference type="InterPro" id="IPR009080">
    <property type="entry name" value="tRNAsynth_Ia_anticodon-bd"/>
</dbReference>
<dbReference type="PROSITE" id="PS00178">
    <property type="entry name" value="AA_TRNA_LIGASE_I"/>
    <property type="match status" value="1"/>
</dbReference>
<accession>A0A9W6YT20</accession>
<keyword evidence="9 12" id="KW-0030">Aminoacyl-tRNA synthetase</keyword>
<keyword evidence="7 12" id="KW-0067">ATP-binding</keyword>
<dbReference type="InterPro" id="IPR009008">
    <property type="entry name" value="Val/Leu/Ile-tRNA-synth_edit"/>
</dbReference>
<dbReference type="OrthoDB" id="629407at2759"/>
<dbReference type="GO" id="GO:0004832">
    <property type="term" value="F:valine-tRNA ligase activity"/>
    <property type="evidence" value="ECO:0007669"/>
    <property type="project" value="UniProtKB-EC"/>
</dbReference>
<evidence type="ECO:0000256" key="6">
    <source>
        <dbReference type="ARBA" id="ARBA00022741"/>
    </source>
</evidence>
<dbReference type="AlphaFoldDB" id="A0A9W6YT20"/>
<feature type="compositionally biased region" description="Low complexity" evidence="13">
    <location>
        <begin position="8"/>
        <end position="19"/>
    </location>
</feature>
<keyword evidence="6 12" id="KW-0547">Nucleotide-binding</keyword>
<dbReference type="PANTHER" id="PTHR11946">
    <property type="entry name" value="VALYL-TRNA SYNTHETASES"/>
    <property type="match status" value="1"/>
</dbReference>
<dbReference type="Proteomes" id="UP001165063">
    <property type="component" value="Unassembled WGS sequence"/>
</dbReference>
<evidence type="ECO:0000256" key="10">
    <source>
        <dbReference type="ARBA" id="ARBA00029936"/>
    </source>
</evidence>
<dbReference type="InterPro" id="IPR001412">
    <property type="entry name" value="aa-tRNA-synth_I_CS"/>
</dbReference>
<dbReference type="SUPFAM" id="SSF50677">
    <property type="entry name" value="ValRS/IleRS/LeuRS editing domain"/>
    <property type="match status" value="1"/>
</dbReference>
<sequence>MSEKEQQPKPAAAPAAGAPSTEQQPPKQKTAKEIEKEKKKAEKLAKFEAKKAKQKLLAQNQNKNNDKKKKEKKKEEPAPQFVDKTVPGEKKILVSLTDPSFSAYSPKAVESSWYQWWVKEGYFSPEFTEDGKVKPEGLFCIPAPPPNVTGALHIGHALTVSIQDALIRYNRMKGKTVLYLPGFDHAGIATQSIVEKTIWAKEKKTRHDYGREEFIKKVWEWKDVYKNRIQGQFEKLGASYDWDREAFTLDPKLSAAVTEAFVKLHEDGTIYRDLRLVNWSVKLNTALSNLEVENKTIPGKTLISVPGYEEKVEFGVLTSFAYQVVGSDEKVVVATTRPETIFGDTAVAVHPKDSRYFHLHGKFLKHPFLNRNIPIITDGEAVDMEFGTGAVKITPGHDNNDYNTGKRHNLEFINIFTDDGKLNNNCGEWEGIRRFDARPLVIKKLKELGLYVGEEDNEMTLPTCSRSGDIIEPYLKPQWYVSQKKMAAAAIAAVKEGKIKIQPKTSEADYFRWLEDIHDWCISRQLWWGHRCPVYFVHIEGETNDQNDGKYWVSGRTIEEAQAKAEKLFPNAKFTLEQDEDVLDTWFSSGLWPFSTLGWPEKSEDMKNFYPMSMLETGWDILFFWVTRMILLGLKLTGDVPFKEVFCHSLVRDAQGRKMSKSLGNVIDPSDVIAGISLEDLHKQLLVGNLDPREVEKAKAGQKASYPNGIPECGTDALRFALCAYSTGGRDINLDILRVAGYRKFCNKIFQATKFVLMRLGDDYKPPAKAGLSGKESLVEQWILHKLTKCAQQVNKDLDEREFYGSTQAIYTYCPLETLCTLLSMVL</sequence>
<keyword evidence="8 12" id="KW-0648">Protein biosynthesis</keyword>
<dbReference type="Gene3D" id="3.90.740.10">
    <property type="entry name" value="Valyl/Leucyl/Isoleucyl-tRNA synthetase, editing domain"/>
    <property type="match status" value="2"/>
</dbReference>
<keyword evidence="5 12" id="KW-0436">Ligase</keyword>
<dbReference type="GO" id="GO:0002161">
    <property type="term" value="F:aminoacyl-tRNA deacylase activity"/>
    <property type="evidence" value="ECO:0007669"/>
    <property type="project" value="InterPro"/>
</dbReference>
<dbReference type="InterPro" id="IPR002300">
    <property type="entry name" value="aa-tRNA-synth_Ia"/>
</dbReference>
<protein>
    <recommendedName>
        <fullName evidence="3">valine--tRNA ligase</fullName>
        <ecNumber evidence="3">6.1.1.9</ecNumber>
    </recommendedName>
    <alternativeName>
        <fullName evidence="10">Valyl-tRNA synthetase</fullName>
    </alternativeName>
</protein>
<feature type="region of interest" description="Disordered" evidence="13">
    <location>
        <begin position="1"/>
        <end position="83"/>
    </location>
</feature>
<dbReference type="PRINTS" id="PR00986">
    <property type="entry name" value="TRNASYNTHVAL"/>
</dbReference>
<evidence type="ECO:0000256" key="9">
    <source>
        <dbReference type="ARBA" id="ARBA00023146"/>
    </source>
</evidence>
<dbReference type="FunFam" id="3.90.740.10:FF:000005">
    <property type="entry name" value="Valine--tRNA ligase, mitochondrial"/>
    <property type="match status" value="1"/>
</dbReference>
<proteinExistence type="inferred from homology"/>
<dbReference type="SUPFAM" id="SSF47323">
    <property type="entry name" value="Anticodon-binding domain of a subclass of class I aminoacyl-tRNA synthetases"/>
    <property type="match status" value="1"/>
</dbReference>
<dbReference type="Gene3D" id="3.40.50.620">
    <property type="entry name" value="HUPs"/>
    <property type="match status" value="2"/>
</dbReference>
<keyword evidence="16" id="KW-1185">Reference proteome</keyword>
<evidence type="ECO:0000256" key="13">
    <source>
        <dbReference type="SAM" id="MobiDB-lite"/>
    </source>
</evidence>
<dbReference type="CDD" id="cd00817">
    <property type="entry name" value="ValRS_core"/>
    <property type="match status" value="1"/>
</dbReference>
<comment type="catalytic activity">
    <reaction evidence="11">
        <text>tRNA(Val) + L-valine + ATP = L-valyl-tRNA(Val) + AMP + diphosphate</text>
        <dbReference type="Rhea" id="RHEA:10704"/>
        <dbReference type="Rhea" id="RHEA-COMP:9672"/>
        <dbReference type="Rhea" id="RHEA-COMP:9708"/>
        <dbReference type="ChEBI" id="CHEBI:30616"/>
        <dbReference type="ChEBI" id="CHEBI:33019"/>
        <dbReference type="ChEBI" id="CHEBI:57762"/>
        <dbReference type="ChEBI" id="CHEBI:78442"/>
        <dbReference type="ChEBI" id="CHEBI:78537"/>
        <dbReference type="ChEBI" id="CHEBI:456215"/>
        <dbReference type="EC" id="6.1.1.9"/>
    </reaction>
</comment>
<gene>
    <name evidence="15" type="ORF">Amon01_000435100</name>
</gene>
<name>A0A9W6YT20_AMBMO</name>
<evidence type="ECO:0000256" key="1">
    <source>
        <dbReference type="ARBA" id="ARBA00004496"/>
    </source>
</evidence>